<keyword evidence="3" id="KW-1185">Reference proteome</keyword>
<name>A0ABR7SX72_9ACTN</name>
<proteinExistence type="predicted"/>
<sequence length="287" mass="32163">MAVRGDTRTDDPAGSDEAADLFRAIGRMIKAARERNGLSQRELGQRVGYGEEQISSIERGRRTPQPDFLKAVDDLLGCGGLLALLAEDVERVKARRRVRHPEWFRDYAALEAEAVEICFYSTLTVPGLLQTERYARTIFTARRPLLDEETIEQRVAARLDRQQILNRWPPPSVAAVIEESVLRRTIGGQQVQREQVEHLAELSRLRHVDIQVLPLDCEGHAGMEGPFILLTPKGRPQMGYGEFQSVNRLITDPDEVRMLAARYGSIRGQALSPSHSYALVEKLLGAG</sequence>
<dbReference type="InterPro" id="IPR001387">
    <property type="entry name" value="Cro/C1-type_HTH"/>
</dbReference>
<protein>
    <submittedName>
        <fullName evidence="2">Helix-turn-helix transcriptional regulator</fullName>
    </submittedName>
</protein>
<dbReference type="Proteomes" id="UP000642284">
    <property type="component" value="Unassembled WGS sequence"/>
</dbReference>
<evidence type="ECO:0000259" key="1">
    <source>
        <dbReference type="PROSITE" id="PS50943"/>
    </source>
</evidence>
<dbReference type="Gene3D" id="1.10.260.40">
    <property type="entry name" value="lambda repressor-like DNA-binding domains"/>
    <property type="match status" value="1"/>
</dbReference>
<dbReference type="CDD" id="cd00093">
    <property type="entry name" value="HTH_XRE"/>
    <property type="match status" value="1"/>
</dbReference>
<dbReference type="PROSITE" id="PS50943">
    <property type="entry name" value="HTH_CROC1"/>
    <property type="match status" value="1"/>
</dbReference>
<dbReference type="SMART" id="SM00530">
    <property type="entry name" value="HTH_XRE"/>
    <property type="match status" value="1"/>
</dbReference>
<comment type="caution">
    <text evidence="2">The sequence shown here is derived from an EMBL/GenBank/DDBJ whole genome shotgun (WGS) entry which is preliminary data.</text>
</comment>
<accession>A0ABR7SX72</accession>
<gene>
    <name evidence="2" type="ORF">H9Y04_43480</name>
</gene>
<dbReference type="SUPFAM" id="SSF47413">
    <property type="entry name" value="lambda repressor-like DNA-binding domains"/>
    <property type="match status" value="1"/>
</dbReference>
<dbReference type="Pfam" id="PF13560">
    <property type="entry name" value="HTH_31"/>
    <property type="match status" value="1"/>
</dbReference>
<dbReference type="Pfam" id="PF19054">
    <property type="entry name" value="DUF5753"/>
    <property type="match status" value="1"/>
</dbReference>
<evidence type="ECO:0000313" key="3">
    <source>
        <dbReference type="Proteomes" id="UP000642284"/>
    </source>
</evidence>
<evidence type="ECO:0000313" key="2">
    <source>
        <dbReference type="EMBL" id="MBC9719394.1"/>
    </source>
</evidence>
<dbReference type="EMBL" id="JACTVJ010000039">
    <property type="protein sequence ID" value="MBC9719394.1"/>
    <property type="molecule type" value="Genomic_DNA"/>
</dbReference>
<reference evidence="2 3" key="1">
    <citation type="submission" date="2020-08" db="EMBL/GenBank/DDBJ databases">
        <title>Genemic of Streptomyces polyaspartic.</title>
        <authorList>
            <person name="Liu W."/>
        </authorList>
    </citation>
    <scope>NUCLEOTIDE SEQUENCE [LARGE SCALE GENOMIC DNA]</scope>
    <source>
        <strain evidence="2 3">TRM66268-LWL</strain>
    </source>
</reference>
<dbReference type="RefSeq" id="WP_187819808.1">
    <property type="nucleotide sequence ID" value="NZ_JACTVJ010000039.1"/>
</dbReference>
<organism evidence="2 3">
    <name type="scientific">Streptomyces polyasparticus</name>
    <dbReference type="NCBI Taxonomy" id="2767826"/>
    <lineage>
        <taxon>Bacteria</taxon>
        <taxon>Bacillati</taxon>
        <taxon>Actinomycetota</taxon>
        <taxon>Actinomycetes</taxon>
        <taxon>Kitasatosporales</taxon>
        <taxon>Streptomycetaceae</taxon>
        <taxon>Streptomyces</taxon>
    </lineage>
</organism>
<dbReference type="InterPro" id="IPR043917">
    <property type="entry name" value="DUF5753"/>
</dbReference>
<feature type="domain" description="HTH cro/C1-type" evidence="1">
    <location>
        <begin position="29"/>
        <end position="82"/>
    </location>
</feature>
<dbReference type="InterPro" id="IPR010982">
    <property type="entry name" value="Lambda_DNA-bd_dom_sf"/>
</dbReference>